<dbReference type="EMBL" id="JAMZDX010000004">
    <property type="protein sequence ID" value="MCP2311548.1"/>
    <property type="molecule type" value="Genomic_DNA"/>
</dbReference>
<dbReference type="RefSeq" id="WP_253800142.1">
    <property type="nucleotide sequence ID" value="NZ_BAAAUB010000009.1"/>
</dbReference>
<proteinExistence type="predicted"/>
<comment type="caution">
    <text evidence="1">The sequence shown here is derived from an EMBL/GenBank/DDBJ whole genome shotgun (WGS) entry which is preliminary data.</text>
</comment>
<protein>
    <submittedName>
        <fullName evidence="1">Uncharacterized protein</fullName>
    </submittedName>
</protein>
<reference evidence="1 2" key="1">
    <citation type="submission" date="2022-06" db="EMBL/GenBank/DDBJ databases">
        <title>Sequencing the genomes of 1000 actinobacteria strains.</title>
        <authorList>
            <person name="Klenk H.-P."/>
        </authorList>
    </citation>
    <scope>NUCLEOTIDE SEQUENCE [LARGE SCALE GENOMIC DNA]</scope>
    <source>
        <strain evidence="1 2">DSM 41656</strain>
    </source>
</reference>
<gene>
    <name evidence="1" type="ORF">FHR36_004711</name>
</gene>
<evidence type="ECO:0000313" key="1">
    <source>
        <dbReference type="EMBL" id="MCP2311548.1"/>
    </source>
</evidence>
<organism evidence="1 2">
    <name type="scientific">Kitasatospora paracochleata</name>
    <dbReference type="NCBI Taxonomy" id="58354"/>
    <lineage>
        <taxon>Bacteria</taxon>
        <taxon>Bacillati</taxon>
        <taxon>Actinomycetota</taxon>
        <taxon>Actinomycetes</taxon>
        <taxon>Kitasatosporales</taxon>
        <taxon>Streptomycetaceae</taxon>
        <taxon>Kitasatospora</taxon>
    </lineage>
</organism>
<dbReference type="Proteomes" id="UP001206483">
    <property type="component" value="Unassembled WGS sequence"/>
</dbReference>
<name>A0ABT1J335_9ACTN</name>
<accession>A0ABT1J335</accession>
<sequence length="77" mass="7963">MNNPWRYAITLPGPPGGHAPSRVVTVEFTGEHSADGNPVYADVHTGLRVEIHDGAAKVLGPLSGAGPRSCLHAVPVS</sequence>
<dbReference type="InterPro" id="IPR046263">
    <property type="entry name" value="DUF6296"/>
</dbReference>
<evidence type="ECO:0000313" key="2">
    <source>
        <dbReference type="Proteomes" id="UP001206483"/>
    </source>
</evidence>
<dbReference type="Pfam" id="PF19813">
    <property type="entry name" value="DUF6296"/>
    <property type="match status" value="1"/>
</dbReference>
<keyword evidence="2" id="KW-1185">Reference proteome</keyword>